<dbReference type="Pfam" id="PF14776">
    <property type="entry name" value="UNC-79"/>
    <property type="match status" value="1"/>
</dbReference>
<dbReference type="InterPro" id="IPR024855">
    <property type="entry name" value="UNC79"/>
</dbReference>
<dbReference type="WBParaSite" id="nOo.2.0.1.t09838-RA">
    <property type="protein sequence ID" value="nOo.2.0.1.t09838-RA"/>
    <property type="gene ID" value="nOo.2.0.1.g09838"/>
</dbReference>
<name>A0A182ENY5_ONCOC</name>
<dbReference type="PANTHER" id="PTHR21696">
    <property type="entry name" value="PROTEIN UNC-79 HOMOLOG"/>
    <property type="match status" value="1"/>
</dbReference>
<organism evidence="3">
    <name type="scientific">Onchocerca ochengi</name>
    <name type="common">Filarial nematode worm</name>
    <dbReference type="NCBI Taxonomy" id="42157"/>
    <lineage>
        <taxon>Eukaryota</taxon>
        <taxon>Metazoa</taxon>
        <taxon>Ecdysozoa</taxon>
        <taxon>Nematoda</taxon>
        <taxon>Chromadorea</taxon>
        <taxon>Rhabditida</taxon>
        <taxon>Spirurina</taxon>
        <taxon>Spiruromorpha</taxon>
        <taxon>Filarioidea</taxon>
        <taxon>Onchocercidae</taxon>
        <taxon>Onchocerca</taxon>
    </lineage>
</organism>
<dbReference type="STRING" id="42157.A0A182ENY5"/>
<dbReference type="PANTHER" id="PTHR21696:SF2">
    <property type="entry name" value="PROTEIN UNC-79 HOMOLOG"/>
    <property type="match status" value="1"/>
</dbReference>
<gene>
    <name evidence="1" type="ORF">NOO_LOCUS9838</name>
</gene>
<dbReference type="AlphaFoldDB" id="A0A182ENY5"/>
<keyword evidence="2" id="KW-1185">Reference proteome</keyword>
<reference evidence="1 2" key="2">
    <citation type="submission" date="2018-08" db="EMBL/GenBank/DDBJ databases">
        <authorList>
            <person name="Laetsch R D."/>
            <person name="Stevens L."/>
            <person name="Kumar S."/>
            <person name="Blaxter L. M."/>
        </authorList>
    </citation>
    <scope>NUCLEOTIDE SEQUENCE [LARGE SCALE GENOMIC DNA]</scope>
</reference>
<dbReference type="EMBL" id="UYRW01005101">
    <property type="protein sequence ID" value="VDM93512.1"/>
    <property type="molecule type" value="Genomic_DNA"/>
</dbReference>
<protein>
    <submittedName>
        <fullName evidence="3">Dopey_N domain-containing protein</fullName>
    </submittedName>
</protein>
<evidence type="ECO:0000313" key="3">
    <source>
        <dbReference type="WBParaSite" id="nOo.2.0.1.t09838-RA"/>
    </source>
</evidence>
<proteinExistence type="predicted"/>
<evidence type="ECO:0000313" key="1">
    <source>
        <dbReference type="EMBL" id="VDM93512.1"/>
    </source>
</evidence>
<reference evidence="3" key="1">
    <citation type="submission" date="2016-06" db="UniProtKB">
        <authorList>
            <consortium name="WormBaseParasite"/>
        </authorList>
    </citation>
    <scope>IDENTIFICATION</scope>
</reference>
<accession>A0A182ENY5</accession>
<dbReference type="Proteomes" id="UP000271087">
    <property type="component" value="Unassembled WGS sequence"/>
</dbReference>
<sequence length="148" mass="16805">MPAVPTNAFKRYCPTLNRVALYPNLNYSGLYYGIINLLDVFQQIPASHLAIADAILDTIKALYFFLQRDILEQLPFLLVSQLGILPVELEKKLVHLISTCLIPFILVPKQECLPVPAVLMMVLQHSTDLSLHTLFVENLLAQKENVYR</sequence>
<dbReference type="OrthoDB" id="5871107at2759"/>
<evidence type="ECO:0000313" key="2">
    <source>
        <dbReference type="Proteomes" id="UP000271087"/>
    </source>
</evidence>